<dbReference type="Pfam" id="PF05608">
    <property type="entry name" value="RTE1"/>
    <property type="match status" value="1"/>
</dbReference>
<evidence type="ECO:0000313" key="2">
    <source>
        <dbReference type="Proteomes" id="UP001140949"/>
    </source>
</evidence>
<organism evidence="1 2">
    <name type="scientific">Iris pallida</name>
    <name type="common">Sweet iris</name>
    <dbReference type="NCBI Taxonomy" id="29817"/>
    <lineage>
        <taxon>Eukaryota</taxon>
        <taxon>Viridiplantae</taxon>
        <taxon>Streptophyta</taxon>
        <taxon>Embryophyta</taxon>
        <taxon>Tracheophyta</taxon>
        <taxon>Spermatophyta</taxon>
        <taxon>Magnoliopsida</taxon>
        <taxon>Liliopsida</taxon>
        <taxon>Asparagales</taxon>
        <taxon>Iridaceae</taxon>
        <taxon>Iridoideae</taxon>
        <taxon>Irideae</taxon>
        <taxon>Iris</taxon>
    </lineage>
</organism>
<dbReference type="EMBL" id="JANAVB010036618">
    <property type="protein sequence ID" value="KAJ6803129.1"/>
    <property type="molecule type" value="Genomic_DNA"/>
</dbReference>
<sequence length="159" mass="17585">MSLKQMSLMEFKAGAAGEDQFSSDRMHDVWPLDKVNAKKAKFPCCLVWTSLPIVSWLAPYMGHVGICREDGVVLDFSGSHFVGSDSFSFGSVARYLQLDREQCCFPPNLAGHTCEQSYSMQKLEPQSRGMMRCTRACCDSSTRATTSSPAIVTPSWPTP</sequence>
<dbReference type="PANTHER" id="PTHR20921">
    <property type="entry name" value="TRANSMEMBRANE PROTEIN 222"/>
    <property type="match status" value="1"/>
</dbReference>
<dbReference type="GO" id="GO:0010104">
    <property type="term" value="P:regulation of ethylene-activated signaling pathway"/>
    <property type="evidence" value="ECO:0007669"/>
    <property type="project" value="TreeGrafter"/>
</dbReference>
<comment type="caution">
    <text evidence="1">The sequence shown here is derived from an EMBL/GenBank/DDBJ whole genome shotgun (WGS) entry which is preliminary data.</text>
</comment>
<evidence type="ECO:0000313" key="1">
    <source>
        <dbReference type="EMBL" id="KAJ6803129.1"/>
    </source>
</evidence>
<protein>
    <submittedName>
        <fullName evidence="1">Protein REVERSION-TO-ETHYLENE SENSITIVITY1</fullName>
    </submittedName>
</protein>
<reference evidence="1" key="1">
    <citation type="journal article" date="2023" name="GigaByte">
        <title>Genome assembly of the bearded iris, Iris pallida Lam.</title>
        <authorList>
            <person name="Bruccoleri R.E."/>
            <person name="Oakeley E.J."/>
            <person name="Faust A.M.E."/>
            <person name="Altorfer M."/>
            <person name="Dessus-Babus S."/>
            <person name="Burckhardt D."/>
            <person name="Oertli M."/>
            <person name="Naumann U."/>
            <person name="Petersen F."/>
            <person name="Wong J."/>
        </authorList>
    </citation>
    <scope>NUCLEOTIDE SEQUENCE</scope>
    <source>
        <strain evidence="1">GSM-AAB239-AS_SAM_17_03QT</strain>
    </source>
</reference>
<accession>A0AAX6EGT3</accession>
<gene>
    <name evidence="1" type="ORF">M6B38_109135</name>
</gene>
<dbReference type="GO" id="GO:0005794">
    <property type="term" value="C:Golgi apparatus"/>
    <property type="evidence" value="ECO:0007669"/>
    <property type="project" value="TreeGrafter"/>
</dbReference>
<dbReference type="InterPro" id="IPR008496">
    <property type="entry name" value="TMEM222/RTE1"/>
</dbReference>
<keyword evidence="2" id="KW-1185">Reference proteome</keyword>
<dbReference type="PANTHER" id="PTHR20921:SF7">
    <property type="entry name" value="PROTEIN REVERSION-TO-ETHYLENE SENSITIVITY1"/>
    <property type="match status" value="1"/>
</dbReference>
<name>A0AAX6EGT3_IRIPA</name>
<dbReference type="Proteomes" id="UP001140949">
    <property type="component" value="Unassembled WGS sequence"/>
</dbReference>
<dbReference type="GO" id="GO:0009723">
    <property type="term" value="P:response to ethylene"/>
    <property type="evidence" value="ECO:0007669"/>
    <property type="project" value="TreeGrafter"/>
</dbReference>
<proteinExistence type="predicted"/>
<dbReference type="GO" id="GO:0005783">
    <property type="term" value="C:endoplasmic reticulum"/>
    <property type="evidence" value="ECO:0007669"/>
    <property type="project" value="TreeGrafter"/>
</dbReference>
<dbReference type="AlphaFoldDB" id="A0AAX6EGT3"/>
<reference evidence="1" key="2">
    <citation type="submission" date="2023-04" db="EMBL/GenBank/DDBJ databases">
        <authorList>
            <person name="Bruccoleri R.E."/>
            <person name="Oakeley E.J."/>
            <person name="Faust A.-M."/>
            <person name="Dessus-Babus S."/>
            <person name="Altorfer M."/>
            <person name="Burckhardt D."/>
            <person name="Oertli M."/>
            <person name="Naumann U."/>
            <person name="Petersen F."/>
            <person name="Wong J."/>
        </authorList>
    </citation>
    <scope>NUCLEOTIDE SEQUENCE</scope>
    <source>
        <strain evidence="1">GSM-AAB239-AS_SAM_17_03QT</strain>
        <tissue evidence="1">Leaf</tissue>
    </source>
</reference>